<dbReference type="AlphaFoldDB" id="A0A2U2AJN0"/>
<gene>
    <name evidence="1" type="ORF">DC082_06260</name>
</gene>
<evidence type="ECO:0000313" key="2">
    <source>
        <dbReference type="Proteomes" id="UP000244948"/>
    </source>
</evidence>
<reference evidence="1 2" key="1">
    <citation type="journal article" date="2018" name="Genome Announc.">
        <title>Ignatzschineria cameli sp. nov., isolated from necrotic foot tissue of dromedaries (Camelus dromedarius) and associated maggots (Wohlfahrtia species) in Dubai.</title>
        <authorList>
            <person name="Tsang C.C."/>
            <person name="Tang J.Y."/>
            <person name="Fong J.Y."/>
            <person name="Kinne J."/>
            <person name="Lee H.H."/>
            <person name="Joseph M."/>
            <person name="Jose S."/>
            <person name="Schuster R.K."/>
            <person name="Tang Y."/>
            <person name="Sivakumar S."/>
            <person name="Chen J.H."/>
            <person name="Teng J.L."/>
            <person name="Lau S.K."/>
            <person name="Wernery U."/>
            <person name="Woo P.C."/>
        </authorList>
    </citation>
    <scope>NUCLEOTIDE SEQUENCE [LARGE SCALE GENOMIC DNA]</scope>
    <source>
        <strain evidence="1 2">KCTC 22643</strain>
    </source>
</reference>
<evidence type="ECO:0000313" key="1">
    <source>
        <dbReference type="EMBL" id="PWD83026.1"/>
    </source>
</evidence>
<organism evidence="1 2">
    <name type="scientific">Ignatzschineria indica</name>
    <dbReference type="NCBI Taxonomy" id="472583"/>
    <lineage>
        <taxon>Bacteria</taxon>
        <taxon>Pseudomonadati</taxon>
        <taxon>Pseudomonadota</taxon>
        <taxon>Gammaproteobacteria</taxon>
        <taxon>Cardiobacteriales</taxon>
        <taxon>Ignatzschineriaceae</taxon>
        <taxon>Ignatzschineria</taxon>
    </lineage>
</organism>
<comment type="caution">
    <text evidence="1">The sequence shown here is derived from an EMBL/GenBank/DDBJ whole genome shotgun (WGS) entry which is preliminary data.</text>
</comment>
<accession>A0A2U2AJN0</accession>
<sequence>MSRLRESRRAGGEDRRDLSIKVEGMMPLWMMILMLREICCRPYQSQYQYPSQFQFQSVLYPVNKMERPQ</sequence>
<keyword evidence="2" id="KW-1185">Reference proteome</keyword>
<name>A0A2U2AJN0_9GAMM</name>
<dbReference type="EMBL" id="QEWR01000003">
    <property type="protein sequence ID" value="PWD83026.1"/>
    <property type="molecule type" value="Genomic_DNA"/>
</dbReference>
<protein>
    <submittedName>
        <fullName evidence="1">Uncharacterized protein</fullName>
    </submittedName>
</protein>
<proteinExistence type="predicted"/>
<dbReference type="Proteomes" id="UP000244948">
    <property type="component" value="Unassembled WGS sequence"/>
</dbReference>